<protein>
    <recommendedName>
        <fullName evidence="2 3">Small ribosomal subunit protein bS6</fullName>
    </recommendedName>
</protein>
<dbReference type="NCBIfam" id="TIGR00166">
    <property type="entry name" value="S6"/>
    <property type="match status" value="1"/>
</dbReference>
<evidence type="ECO:0000256" key="3">
    <source>
        <dbReference type="HAMAP-Rule" id="MF_00360"/>
    </source>
</evidence>
<dbReference type="SUPFAM" id="SSF54995">
    <property type="entry name" value="Ribosomal protein S6"/>
    <property type="match status" value="1"/>
</dbReference>
<evidence type="ECO:0000313" key="5">
    <source>
        <dbReference type="Proteomes" id="UP000178526"/>
    </source>
</evidence>
<dbReference type="Pfam" id="PF01250">
    <property type="entry name" value="Ribosomal_S6"/>
    <property type="match status" value="1"/>
</dbReference>
<dbReference type="GO" id="GO:0003735">
    <property type="term" value="F:structural constituent of ribosome"/>
    <property type="evidence" value="ECO:0007669"/>
    <property type="project" value="InterPro"/>
</dbReference>
<keyword evidence="3" id="KW-0699">rRNA-binding</keyword>
<dbReference type="InterPro" id="IPR035980">
    <property type="entry name" value="Ribosomal_bS6_sf"/>
</dbReference>
<dbReference type="InterPro" id="IPR000529">
    <property type="entry name" value="Ribosomal_bS6"/>
</dbReference>
<reference evidence="4 5" key="1">
    <citation type="journal article" date="2016" name="Nat. Commun.">
        <title>Thousands of microbial genomes shed light on interconnected biogeochemical processes in an aquifer system.</title>
        <authorList>
            <person name="Anantharaman K."/>
            <person name="Brown C.T."/>
            <person name="Hug L.A."/>
            <person name="Sharon I."/>
            <person name="Castelle C.J."/>
            <person name="Probst A.J."/>
            <person name="Thomas B.C."/>
            <person name="Singh A."/>
            <person name="Wilkins M.J."/>
            <person name="Karaoz U."/>
            <person name="Brodie E.L."/>
            <person name="Williams K.H."/>
            <person name="Hubbard S.S."/>
            <person name="Banfield J.F."/>
        </authorList>
    </citation>
    <scope>NUCLEOTIDE SEQUENCE [LARGE SCALE GENOMIC DNA]</scope>
</reference>
<keyword evidence="3" id="KW-0687">Ribonucleoprotein</keyword>
<dbReference type="GO" id="GO:0006412">
    <property type="term" value="P:translation"/>
    <property type="evidence" value="ECO:0007669"/>
    <property type="project" value="UniProtKB-UniRule"/>
</dbReference>
<dbReference type="PANTHER" id="PTHR21011">
    <property type="entry name" value="MITOCHONDRIAL 28S RIBOSOMAL PROTEIN S6"/>
    <property type="match status" value="1"/>
</dbReference>
<keyword evidence="3 4" id="KW-0689">Ribosomal protein</keyword>
<comment type="function">
    <text evidence="3">Binds together with bS18 to 16S ribosomal RNA.</text>
</comment>
<comment type="similarity">
    <text evidence="1 3">Belongs to the bacterial ribosomal protein bS6 family.</text>
</comment>
<comment type="caution">
    <text evidence="4">The sequence shown here is derived from an EMBL/GenBank/DDBJ whole genome shotgun (WGS) entry which is preliminary data.</text>
</comment>
<dbReference type="AlphaFoldDB" id="A0A1F7RA49"/>
<evidence type="ECO:0000256" key="2">
    <source>
        <dbReference type="ARBA" id="ARBA00035294"/>
    </source>
</evidence>
<dbReference type="Gene3D" id="3.30.70.60">
    <property type="match status" value="1"/>
</dbReference>
<name>A0A1F7RA49_9BACT</name>
<dbReference type="HAMAP" id="MF_00360">
    <property type="entry name" value="Ribosomal_bS6"/>
    <property type="match status" value="1"/>
</dbReference>
<sequence length="114" mass="13442">MKTYEIICIVRPDLAESAIEEKIVSKFKQITERYHGEILKTETWGLRKLAYNINKFEDGYYIFNLVKGEPALISELERNFQIDENILRFMTIKLKEKSAKKTTAEPEIPKEEKI</sequence>
<dbReference type="InterPro" id="IPR020814">
    <property type="entry name" value="Ribosomal_S6_plastid/chlpt"/>
</dbReference>
<dbReference type="CDD" id="cd00473">
    <property type="entry name" value="bS6"/>
    <property type="match status" value="1"/>
</dbReference>
<dbReference type="GO" id="GO:0005737">
    <property type="term" value="C:cytoplasm"/>
    <property type="evidence" value="ECO:0007669"/>
    <property type="project" value="UniProtKB-ARBA"/>
</dbReference>
<accession>A0A1F7RA49</accession>
<dbReference type="GO" id="GO:0070181">
    <property type="term" value="F:small ribosomal subunit rRNA binding"/>
    <property type="evidence" value="ECO:0007669"/>
    <property type="project" value="TreeGrafter"/>
</dbReference>
<dbReference type="EMBL" id="MGDB01000154">
    <property type="protein sequence ID" value="OGL38210.1"/>
    <property type="molecule type" value="Genomic_DNA"/>
</dbReference>
<proteinExistence type="inferred from homology"/>
<gene>
    <name evidence="3" type="primary">rpsF</name>
    <name evidence="4" type="ORF">A2042_08960</name>
</gene>
<dbReference type="GO" id="GO:1990904">
    <property type="term" value="C:ribonucleoprotein complex"/>
    <property type="evidence" value="ECO:0007669"/>
    <property type="project" value="UniProtKB-KW"/>
</dbReference>
<dbReference type="PANTHER" id="PTHR21011:SF1">
    <property type="entry name" value="SMALL RIBOSOMAL SUBUNIT PROTEIN BS6M"/>
    <property type="match status" value="1"/>
</dbReference>
<dbReference type="GO" id="GO:0005840">
    <property type="term" value="C:ribosome"/>
    <property type="evidence" value="ECO:0007669"/>
    <property type="project" value="UniProtKB-KW"/>
</dbReference>
<dbReference type="InterPro" id="IPR014717">
    <property type="entry name" value="Transl_elong_EF1B/ribsomal_bS6"/>
</dbReference>
<dbReference type="Proteomes" id="UP000178526">
    <property type="component" value="Unassembled WGS sequence"/>
</dbReference>
<organism evidence="4 5">
    <name type="scientific">Candidatus Schekmanbacteria bacterium GWA2_38_11</name>
    <dbReference type="NCBI Taxonomy" id="1817876"/>
    <lineage>
        <taxon>Bacteria</taxon>
        <taxon>Candidatus Schekmaniibacteriota</taxon>
    </lineage>
</organism>
<evidence type="ECO:0000256" key="1">
    <source>
        <dbReference type="ARBA" id="ARBA00009512"/>
    </source>
</evidence>
<evidence type="ECO:0000313" key="4">
    <source>
        <dbReference type="EMBL" id="OGL38210.1"/>
    </source>
</evidence>
<keyword evidence="3" id="KW-0694">RNA-binding</keyword>